<sequence>MISFLKKYSTVPNQFIDDFYSITNENYGSKELIINFDVVVKWLQVTKGNLKRILVHHFVNHIDYEIEKLKKSHKTNKGSTIVELIMITPSCFKELCMISETETAKSVRLYYIALEDLMTRYHYYIENNLRQKIGLLETNQKPKVNIKGGIIYFFEALNVIDDSDDILYKLGKTMNKKNRFNTYNSGNANDIEPIFVLEVKDIKAVEKCIKNLLAKYQYRRHKEIYKIGIDLLKEAFKLCDELVAGFVRYERKYGKAKFEESKKKLKKSKSLIMKIEKKKKCRSKNHY</sequence>
<proteinExistence type="predicted"/>
<organism evidence="2">
    <name type="scientific">viral metagenome</name>
    <dbReference type="NCBI Taxonomy" id="1070528"/>
    <lineage>
        <taxon>unclassified sequences</taxon>
        <taxon>metagenomes</taxon>
        <taxon>organismal metagenomes</taxon>
    </lineage>
</organism>
<accession>A0A6C0CA17</accession>
<feature type="domain" description="Bacteriophage T5 Orf172 DNA-binding" evidence="1">
    <location>
        <begin position="150"/>
        <end position="237"/>
    </location>
</feature>
<dbReference type="Pfam" id="PF10544">
    <property type="entry name" value="T5orf172"/>
    <property type="match status" value="1"/>
</dbReference>
<dbReference type="EMBL" id="MN739365">
    <property type="protein sequence ID" value="QHT01173.1"/>
    <property type="molecule type" value="Genomic_DNA"/>
</dbReference>
<evidence type="ECO:0000259" key="1">
    <source>
        <dbReference type="Pfam" id="PF10544"/>
    </source>
</evidence>
<dbReference type="AlphaFoldDB" id="A0A6C0CA17"/>
<reference evidence="2" key="1">
    <citation type="journal article" date="2020" name="Nature">
        <title>Giant virus diversity and host interactions through global metagenomics.</title>
        <authorList>
            <person name="Schulz F."/>
            <person name="Roux S."/>
            <person name="Paez-Espino D."/>
            <person name="Jungbluth S."/>
            <person name="Walsh D.A."/>
            <person name="Denef V.J."/>
            <person name="McMahon K.D."/>
            <person name="Konstantinidis K.T."/>
            <person name="Eloe-Fadrosh E.A."/>
            <person name="Kyrpides N.C."/>
            <person name="Woyke T."/>
        </authorList>
    </citation>
    <scope>NUCLEOTIDE SEQUENCE</scope>
    <source>
        <strain evidence="2">GVMAG-M-3300020192-26</strain>
    </source>
</reference>
<evidence type="ECO:0000313" key="2">
    <source>
        <dbReference type="EMBL" id="QHT01173.1"/>
    </source>
</evidence>
<protein>
    <recommendedName>
        <fullName evidence="1">Bacteriophage T5 Orf172 DNA-binding domain-containing protein</fullName>
    </recommendedName>
</protein>
<name>A0A6C0CA17_9ZZZZ</name>
<dbReference type="InterPro" id="IPR018306">
    <property type="entry name" value="Phage_T5_Orf172_DNA-bd"/>
</dbReference>